<comment type="caution">
    <text evidence="18">The sequence shown here is derived from an EMBL/GenBank/DDBJ whole genome shotgun (WGS) entry which is preliminary data.</text>
</comment>
<dbReference type="InterPro" id="IPR036291">
    <property type="entry name" value="NAD(P)-bd_dom_sf"/>
</dbReference>
<dbReference type="EMBL" id="JARKHS020029168">
    <property type="protein sequence ID" value="KAK8763608.1"/>
    <property type="molecule type" value="Genomic_DNA"/>
</dbReference>
<dbReference type="SUPFAM" id="SSF51735">
    <property type="entry name" value="NAD(P)-binding Rossmann-fold domains"/>
    <property type="match status" value="1"/>
</dbReference>
<evidence type="ECO:0000256" key="6">
    <source>
        <dbReference type="ARBA" id="ARBA00093197"/>
    </source>
</evidence>
<dbReference type="FunFam" id="3.40.50.720:FF:000241">
    <property type="entry name" value="ketimine reductase mu-crystallin"/>
    <property type="match status" value="1"/>
</dbReference>
<dbReference type="PIRSF" id="PIRSF001439">
    <property type="entry name" value="CryM"/>
    <property type="match status" value="1"/>
</dbReference>
<comment type="catalytic activity">
    <reaction evidence="5">
        <text>L-pipecolate + NAD(+) = Delta(1)-piperideine-2-carboxylate + NADH + H(+)</text>
        <dbReference type="Rhea" id="RHEA:30807"/>
        <dbReference type="ChEBI" id="CHEBI:15378"/>
        <dbReference type="ChEBI" id="CHEBI:57540"/>
        <dbReference type="ChEBI" id="CHEBI:57945"/>
        <dbReference type="ChEBI" id="CHEBI:61185"/>
        <dbReference type="ChEBI" id="CHEBI:77631"/>
        <dbReference type="EC" id="1.5.1.1"/>
    </reaction>
    <physiologicalReaction direction="right-to-left" evidence="5">
        <dbReference type="Rhea" id="RHEA:30809"/>
    </physiologicalReaction>
</comment>
<dbReference type="EC" id="1.5.1.1" evidence="16"/>
<dbReference type="Pfam" id="PF02423">
    <property type="entry name" value="OCD_Mu_crystall"/>
    <property type="match status" value="1"/>
</dbReference>
<sequence>MLPCAYFGADQVRRCLERNIPELVQVLEEGFRDLATGGVVQPQRSIVSVQDRNGMLLSMPAYSATAQALATKVVTCFPENRAPFPSIQGVVLLFHASTGALKCIMDAAEITAYRTAAASAVATKYLATEDPKVLAVLGSGTQAKSHILVMTAMFPFEEVRIWNHRESSAKSLVNDLAASGLAVDYEQSAEEAVRDADVVVTATSSPVPLLQAGWLRKGAHVNAVGAPRPDWHELSEELMHQCVVYVDTAEGARTESGDVIISGADIFAEIGEVLLGTKQNRRADTTVFKSLGMAIEDVLAADLVYRHLEGDKC</sequence>
<evidence type="ECO:0000256" key="16">
    <source>
        <dbReference type="ARBA" id="ARBA00093598"/>
    </source>
</evidence>
<dbReference type="Gene3D" id="3.40.50.720">
    <property type="entry name" value="NAD(P)-binding Rossmann-like Domain"/>
    <property type="match status" value="1"/>
</dbReference>
<evidence type="ECO:0000256" key="17">
    <source>
        <dbReference type="ARBA" id="ARBA00093650"/>
    </source>
</evidence>
<dbReference type="GO" id="GO:0050241">
    <property type="term" value="F:pyrroline-2-carboxylate reductase activity"/>
    <property type="evidence" value="ECO:0007669"/>
    <property type="project" value="UniProtKB-EC"/>
</dbReference>
<evidence type="ECO:0000256" key="12">
    <source>
        <dbReference type="ARBA" id="ARBA00093263"/>
    </source>
</evidence>
<comment type="catalytic activity">
    <reaction evidence="11">
        <text>(S)-cystathionine ketimine + NADH + 2 H(+) = (3R,5S)-2,3,5,6,7-pentahydro-1,4-thiazepine-3,5-dicarboxylate + NAD(+)</text>
        <dbReference type="Rhea" id="RHEA:68032"/>
        <dbReference type="ChEBI" id="CHEBI:15378"/>
        <dbReference type="ChEBI" id="CHEBI:57540"/>
        <dbReference type="ChEBI" id="CHEBI:57945"/>
        <dbReference type="ChEBI" id="CHEBI:176808"/>
        <dbReference type="ChEBI" id="CHEBI:176810"/>
    </reaction>
    <physiologicalReaction direction="left-to-right" evidence="11">
        <dbReference type="Rhea" id="RHEA:68033"/>
    </physiologicalReaction>
</comment>
<evidence type="ECO:0000256" key="7">
    <source>
        <dbReference type="ARBA" id="ARBA00093203"/>
    </source>
</evidence>
<dbReference type="Proteomes" id="UP001321473">
    <property type="component" value="Unassembled WGS sequence"/>
</dbReference>
<dbReference type="GO" id="GO:0005737">
    <property type="term" value="C:cytoplasm"/>
    <property type="evidence" value="ECO:0007669"/>
    <property type="project" value="TreeGrafter"/>
</dbReference>
<keyword evidence="19" id="KW-1185">Reference proteome</keyword>
<evidence type="ECO:0000256" key="2">
    <source>
        <dbReference type="ARBA" id="ARBA00012883"/>
    </source>
</evidence>
<dbReference type="EC" id="1.5.1.25" evidence="2"/>
<dbReference type="PANTHER" id="PTHR13812:SF19">
    <property type="entry name" value="KETIMINE REDUCTASE MU-CRYSTALLIN"/>
    <property type="match status" value="1"/>
</dbReference>
<evidence type="ECO:0000256" key="3">
    <source>
        <dbReference type="ARBA" id="ARBA00015173"/>
    </source>
</evidence>
<dbReference type="GO" id="GO:0047127">
    <property type="term" value="F:thiomorpholine-carboxylate dehydrogenase activity"/>
    <property type="evidence" value="ECO:0007669"/>
    <property type="project" value="UniProtKB-EC"/>
</dbReference>
<evidence type="ECO:0000313" key="19">
    <source>
        <dbReference type="Proteomes" id="UP001321473"/>
    </source>
</evidence>
<evidence type="ECO:0000256" key="10">
    <source>
        <dbReference type="ARBA" id="ARBA00093248"/>
    </source>
</evidence>
<proteinExistence type="inferred from homology"/>
<comment type="catalytic activity">
    <reaction evidence="6">
        <text>Delta(2)-thiazoline-2-carboxylate + NADPH + 2 H(+) = L-thiazolidine-2-carboxylate + NADP(+)</text>
        <dbReference type="Rhea" id="RHEA:68072"/>
        <dbReference type="ChEBI" id="CHEBI:15378"/>
        <dbReference type="ChEBI" id="CHEBI:57783"/>
        <dbReference type="ChEBI" id="CHEBI:58349"/>
        <dbReference type="ChEBI" id="CHEBI:176895"/>
        <dbReference type="ChEBI" id="CHEBI:176896"/>
    </reaction>
    <physiologicalReaction direction="left-to-right" evidence="6">
        <dbReference type="Rhea" id="RHEA:68073"/>
    </physiologicalReaction>
</comment>
<evidence type="ECO:0000256" key="8">
    <source>
        <dbReference type="ARBA" id="ARBA00093226"/>
    </source>
</evidence>
<evidence type="ECO:0000256" key="1">
    <source>
        <dbReference type="ARBA" id="ARBA00008903"/>
    </source>
</evidence>
<comment type="catalytic activity">
    <reaction evidence="8">
        <text>(3R)-1,4-thiomorpholine-3-carboxylate + NAD(+) = 3,4-dehydrothiomorpholine-3-carboxylate + NADH + 2 H(+)</text>
        <dbReference type="Rhea" id="RHEA:12504"/>
        <dbReference type="ChEBI" id="CHEBI:15378"/>
        <dbReference type="ChEBI" id="CHEBI:57540"/>
        <dbReference type="ChEBI" id="CHEBI:57945"/>
        <dbReference type="ChEBI" id="CHEBI:58517"/>
        <dbReference type="ChEBI" id="CHEBI:176873"/>
        <dbReference type="EC" id="1.5.1.25"/>
    </reaction>
    <physiologicalReaction direction="right-to-left" evidence="8">
        <dbReference type="Rhea" id="RHEA:12506"/>
    </physiologicalReaction>
</comment>
<comment type="catalytic activity">
    <reaction evidence="7">
        <text>L-proline + NADP(+) = 1-pyrroline-2-carboxylate + NADPH + H(+)</text>
        <dbReference type="Rhea" id="RHEA:20317"/>
        <dbReference type="ChEBI" id="CHEBI:15378"/>
        <dbReference type="ChEBI" id="CHEBI:39785"/>
        <dbReference type="ChEBI" id="CHEBI:57783"/>
        <dbReference type="ChEBI" id="CHEBI:58349"/>
        <dbReference type="ChEBI" id="CHEBI:60039"/>
        <dbReference type="EC" id="1.5.1.1"/>
    </reaction>
    <physiologicalReaction direction="right-to-left" evidence="7">
        <dbReference type="Rhea" id="RHEA:20319"/>
    </physiologicalReaction>
</comment>
<evidence type="ECO:0000256" key="11">
    <source>
        <dbReference type="ARBA" id="ARBA00093250"/>
    </source>
</evidence>
<dbReference type="InterPro" id="IPR003462">
    <property type="entry name" value="ODC_Mu_crystall"/>
</dbReference>
<reference evidence="18 19" key="1">
    <citation type="journal article" date="2023" name="Arcadia Sci">
        <title>De novo assembly of a long-read Amblyomma americanum tick genome.</title>
        <authorList>
            <person name="Chou S."/>
            <person name="Poskanzer K.E."/>
            <person name="Rollins M."/>
            <person name="Thuy-Boun P.S."/>
        </authorList>
    </citation>
    <scope>NUCLEOTIDE SEQUENCE [LARGE SCALE GENOMIC DNA]</scope>
    <source>
        <strain evidence="18">F_SG_1</strain>
        <tissue evidence="18">Salivary glands</tissue>
    </source>
</reference>
<comment type="subunit">
    <text evidence="15">Homodimer. Binds the thyroid hormone triiodothyronine (T3); T3 binding inhibits enzymatic activity.</text>
</comment>
<accession>A0AAQ4DMB8</accession>
<comment type="catalytic activity">
    <reaction evidence="12">
        <text>(3R)-1,4-thiomorpholine-3-carboxylate + NADP(+) = 3,4-dehydrothiomorpholine-3-carboxylate + NADPH + 2 H(+)</text>
        <dbReference type="Rhea" id="RHEA:12500"/>
        <dbReference type="ChEBI" id="CHEBI:15378"/>
        <dbReference type="ChEBI" id="CHEBI:57783"/>
        <dbReference type="ChEBI" id="CHEBI:58349"/>
        <dbReference type="ChEBI" id="CHEBI:58517"/>
        <dbReference type="ChEBI" id="CHEBI:176873"/>
        <dbReference type="EC" id="1.5.1.25"/>
    </reaction>
    <physiologicalReaction direction="right-to-left" evidence="12">
        <dbReference type="Rhea" id="RHEA:12502"/>
    </physiologicalReaction>
</comment>
<evidence type="ECO:0000256" key="13">
    <source>
        <dbReference type="ARBA" id="ARBA00093264"/>
    </source>
</evidence>
<dbReference type="PANTHER" id="PTHR13812">
    <property type="entry name" value="KETIMINE REDUCTASE MU-CRYSTALLIN"/>
    <property type="match status" value="1"/>
</dbReference>
<organism evidence="18 19">
    <name type="scientific">Amblyomma americanum</name>
    <name type="common">Lone star tick</name>
    <dbReference type="NCBI Taxonomy" id="6943"/>
    <lineage>
        <taxon>Eukaryota</taxon>
        <taxon>Metazoa</taxon>
        <taxon>Ecdysozoa</taxon>
        <taxon>Arthropoda</taxon>
        <taxon>Chelicerata</taxon>
        <taxon>Arachnida</taxon>
        <taxon>Acari</taxon>
        <taxon>Parasitiformes</taxon>
        <taxon>Ixodida</taxon>
        <taxon>Ixodoidea</taxon>
        <taxon>Ixodidae</taxon>
        <taxon>Amblyomminae</taxon>
        <taxon>Amblyomma</taxon>
    </lineage>
</organism>
<comment type="similarity">
    <text evidence="1">Belongs to the ornithine cyclodeaminase/mu-crystallin family.</text>
</comment>
<evidence type="ECO:0000256" key="15">
    <source>
        <dbReference type="ARBA" id="ARBA00093567"/>
    </source>
</evidence>
<protein>
    <recommendedName>
        <fullName evidence="3">Ketimine reductase mu-crystallin</fullName>
        <ecNumber evidence="16">1.5.1.1</ecNumber>
        <ecNumber evidence="2">1.5.1.25</ecNumber>
    </recommendedName>
    <alternativeName>
        <fullName evidence="17">1-piperideine-2-carboxylate/1-pyrroline-2-carboxylate reductase</fullName>
    </alternativeName>
    <alternativeName>
        <fullName evidence="4">NADP-regulated thyroid-hormone-binding protein</fullName>
    </alternativeName>
</protein>
<comment type="catalytic activity">
    <reaction evidence="13">
        <text>L-proline + NAD(+) = 1-pyrroline-2-carboxylate + NADH + H(+)</text>
        <dbReference type="Rhea" id="RHEA:20321"/>
        <dbReference type="ChEBI" id="CHEBI:15378"/>
        <dbReference type="ChEBI" id="CHEBI:39785"/>
        <dbReference type="ChEBI" id="CHEBI:57540"/>
        <dbReference type="ChEBI" id="CHEBI:57945"/>
        <dbReference type="ChEBI" id="CHEBI:60039"/>
        <dbReference type="EC" id="1.5.1.1"/>
    </reaction>
    <physiologicalReaction direction="right-to-left" evidence="13">
        <dbReference type="Rhea" id="RHEA:20323"/>
    </physiologicalReaction>
</comment>
<evidence type="ECO:0000313" key="18">
    <source>
        <dbReference type="EMBL" id="KAK8763608.1"/>
    </source>
</evidence>
<evidence type="ECO:0000256" key="14">
    <source>
        <dbReference type="ARBA" id="ARBA00093273"/>
    </source>
</evidence>
<evidence type="ECO:0000256" key="4">
    <source>
        <dbReference type="ARBA" id="ARBA00033420"/>
    </source>
</evidence>
<evidence type="ECO:0000256" key="9">
    <source>
        <dbReference type="ARBA" id="ARBA00093227"/>
    </source>
</evidence>
<comment type="catalytic activity">
    <reaction evidence="14">
        <text>L-pipecolate + NADP(+) = Delta(1)-piperideine-2-carboxylate + NADPH + H(+)</text>
        <dbReference type="Rhea" id="RHEA:12524"/>
        <dbReference type="ChEBI" id="CHEBI:15378"/>
        <dbReference type="ChEBI" id="CHEBI:57783"/>
        <dbReference type="ChEBI" id="CHEBI:58349"/>
        <dbReference type="ChEBI" id="CHEBI:61185"/>
        <dbReference type="ChEBI" id="CHEBI:77631"/>
        <dbReference type="EC" id="1.5.1.1"/>
    </reaction>
    <physiologicalReaction direction="right-to-left" evidence="14">
        <dbReference type="Rhea" id="RHEA:12526"/>
    </physiologicalReaction>
</comment>
<comment type="catalytic activity">
    <reaction evidence="9">
        <text>(S)-cystathionine ketimine + NADPH + 2 H(+) = (3R,5S)-2,3,5,6,7-pentahydro-1,4-thiazepine-3,5-dicarboxylate + NADP(+)</text>
        <dbReference type="Rhea" id="RHEA:68036"/>
        <dbReference type="ChEBI" id="CHEBI:15378"/>
        <dbReference type="ChEBI" id="CHEBI:57783"/>
        <dbReference type="ChEBI" id="CHEBI:58349"/>
        <dbReference type="ChEBI" id="CHEBI:176808"/>
        <dbReference type="ChEBI" id="CHEBI:176810"/>
    </reaction>
    <physiologicalReaction direction="left-to-right" evidence="9">
        <dbReference type="Rhea" id="RHEA:68037"/>
    </physiologicalReaction>
</comment>
<dbReference type="AlphaFoldDB" id="A0AAQ4DMB8"/>
<name>A0AAQ4DMB8_AMBAM</name>
<gene>
    <name evidence="18" type="ORF">V5799_033785</name>
</gene>
<dbReference type="GO" id="GO:0042562">
    <property type="term" value="F:hormone binding"/>
    <property type="evidence" value="ECO:0007669"/>
    <property type="project" value="TreeGrafter"/>
</dbReference>
<dbReference type="InterPro" id="IPR023401">
    <property type="entry name" value="ODC_N"/>
</dbReference>
<evidence type="ECO:0000256" key="5">
    <source>
        <dbReference type="ARBA" id="ARBA00093190"/>
    </source>
</evidence>
<dbReference type="Gene3D" id="3.30.1780.10">
    <property type="entry name" value="ornithine cyclodeaminase, domain 1"/>
    <property type="match status" value="1"/>
</dbReference>
<comment type="catalytic activity">
    <reaction evidence="10">
        <text>(R)-lanthionine ketimine + NADPH + 2 H(+) = (3R,5R)-1,4-thiomorpholine-3,5-dicarboxylate + NADP(+)</text>
        <dbReference type="Rhea" id="RHEA:68040"/>
        <dbReference type="ChEBI" id="CHEBI:15378"/>
        <dbReference type="ChEBI" id="CHEBI:57783"/>
        <dbReference type="ChEBI" id="CHEBI:58349"/>
        <dbReference type="ChEBI" id="CHEBI:176891"/>
        <dbReference type="ChEBI" id="CHEBI:176892"/>
    </reaction>
    <physiologicalReaction direction="left-to-right" evidence="10">
        <dbReference type="Rhea" id="RHEA:68041"/>
    </physiologicalReaction>
</comment>